<sequence>MPNLAATDTVGAVGHRMRTFGLAPFFPIIACGIADAGIHPGADFRFVKAGSVLPFARPAIPDRAPHGLS</sequence>
<comment type="caution">
    <text evidence="1">The sequence shown here is derived from an EMBL/GenBank/DDBJ whole genome shotgun (WGS) entry which is preliminary data.</text>
</comment>
<organism evidence="1 2">
    <name type="scientific">Burkholderia cepacia</name>
    <name type="common">Pseudomonas cepacia</name>
    <dbReference type="NCBI Taxonomy" id="292"/>
    <lineage>
        <taxon>Bacteria</taxon>
        <taxon>Pseudomonadati</taxon>
        <taxon>Pseudomonadota</taxon>
        <taxon>Betaproteobacteria</taxon>
        <taxon>Burkholderiales</taxon>
        <taxon>Burkholderiaceae</taxon>
        <taxon>Burkholderia</taxon>
        <taxon>Burkholderia cepacia complex</taxon>
    </lineage>
</organism>
<evidence type="ECO:0000313" key="2">
    <source>
        <dbReference type="Proteomes" id="UP000029575"/>
    </source>
</evidence>
<proteinExistence type="predicted"/>
<name>A0AA89CBX5_BURCE</name>
<reference evidence="1 2" key="1">
    <citation type="submission" date="2014-06" db="EMBL/GenBank/DDBJ databases">
        <authorList>
            <person name="Bishop-Lilly K.A."/>
            <person name="Broomall S.M."/>
            <person name="Chain P.S."/>
            <person name="Chertkov O."/>
            <person name="Coyne S.R."/>
            <person name="Daligault H.E."/>
            <person name="Davenport K.W."/>
            <person name="Erkkila T."/>
            <person name="Frey K.G."/>
            <person name="Gibbons H.S."/>
            <person name="Gu W."/>
            <person name="Jaissle J."/>
            <person name="Johnson S.L."/>
            <person name="Koroleva G.I."/>
            <person name="Ladner J.T."/>
            <person name="Lo C.-C."/>
            <person name="Minogue T.D."/>
            <person name="Munk C."/>
            <person name="Palacios G.F."/>
            <person name="Redden C.L."/>
            <person name="Rosenzweig C.N."/>
            <person name="Scholz M.B."/>
            <person name="Teshima H."/>
            <person name="Xu Y."/>
        </authorList>
    </citation>
    <scope>NUCLEOTIDE SEQUENCE [LARGE SCALE GENOMIC DNA]</scope>
    <source>
        <strain evidence="1 2">DWS 37UF10B-2</strain>
    </source>
</reference>
<dbReference type="Proteomes" id="UP000029575">
    <property type="component" value="Unassembled WGS sequence"/>
</dbReference>
<dbReference type="EMBL" id="JPGD01000006">
    <property type="protein sequence ID" value="KGB93173.1"/>
    <property type="molecule type" value="Genomic_DNA"/>
</dbReference>
<evidence type="ECO:0000313" key="1">
    <source>
        <dbReference type="EMBL" id="KGB93173.1"/>
    </source>
</evidence>
<gene>
    <name evidence="1" type="ORF">DM43_484</name>
</gene>
<dbReference type="AlphaFoldDB" id="A0AA89CBX5"/>
<dbReference type="RefSeq" id="WP_034204511.1">
    <property type="nucleotide sequence ID" value="NZ_KN150853.1"/>
</dbReference>
<accession>A0AA89CBX5</accession>
<protein>
    <submittedName>
        <fullName evidence="1">Phosphate transporter</fullName>
    </submittedName>
</protein>